<evidence type="ECO:0000256" key="1">
    <source>
        <dbReference type="ARBA" id="ARBA00022630"/>
    </source>
</evidence>
<dbReference type="GO" id="GO:0005829">
    <property type="term" value="C:cytosol"/>
    <property type="evidence" value="ECO:0007669"/>
    <property type="project" value="TreeGrafter"/>
</dbReference>
<dbReference type="InterPro" id="IPR011251">
    <property type="entry name" value="Luciferase-like_dom"/>
</dbReference>
<reference evidence="5" key="1">
    <citation type="submission" date="2020-05" db="EMBL/GenBank/DDBJ databases">
        <authorList>
            <person name="Chiriac C."/>
            <person name="Salcher M."/>
            <person name="Ghai R."/>
            <person name="Kavagutti S V."/>
        </authorList>
    </citation>
    <scope>NUCLEOTIDE SEQUENCE</scope>
</reference>
<dbReference type="GO" id="GO:0016705">
    <property type="term" value="F:oxidoreductase activity, acting on paired donors, with incorporation or reduction of molecular oxygen"/>
    <property type="evidence" value="ECO:0007669"/>
    <property type="project" value="InterPro"/>
</dbReference>
<dbReference type="EMBL" id="CAEZWR010000024">
    <property type="protein sequence ID" value="CAB4657443.1"/>
    <property type="molecule type" value="Genomic_DNA"/>
</dbReference>
<dbReference type="PANTHER" id="PTHR30137">
    <property type="entry name" value="LUCIFERASE-LIKE MONOOXYGENASE"/>
    <property type="match status" value="1"/>
</dbReference>
<gene>
    <name evidence="5" type="ORF">UFOPK2282_00316</name>
</gene>
<evidence type="ECO:0000256" key="2">
    <source>
        <dbReference type="ARBA" id="ARBA00023002"/>
    </source>
</evidence>
<protein>
    <submittedName>
        <fullName evidence="5">Unannotated protein</fullName>
    </submittedName>
</protein>
<feature type="domain" description="Luciferase-like" evidence="4">
    <location>
        <begin position="1"/>
        <end position="308"/>
    </location>
</feature>
<dbReference type="Pfam" id="PF00296">
    <property type="entry name" value="Bac_luciferase"/>
    <property type="match status" value="1"/>
</dbReference>
<keyword evidence="1" id="KW-0285">Flavoprotein</keyword>
<dbReference type="AlphaFoldDB" id="A0A6J6L9N9"/>
<dbReference type="Gene3D" id="3.20.20.30">
    <property type="entry name" value="Luciferase-like domain"/>
    <property type="match status" value="1"/>
</dbReference>
<evidence type="ECO:0000313" key="5">
    <source>
        <dbReference type="EMBL" id="CAB4657443.1"/>
    </source>
</evidence>
<dbReference type="InterPro" id="IPR036661">
    <property type="entry name" value="Luciferase-like_sf"/>
</dbReference>
<accession>A0A6J6L9N9</accession>
<dbReference type="InterPro" id="IPR050766">
    <property type="entry name" value="Bact_Lucif_Oxidored"/>
</dbReference>
<organism evidence="5">
    <name type="scientific">freshwater metagenome</name>
    <dbReference type="NCBI Taxonomy" id="449393"/>
    <lineage>
        <taxon>unclassified sequences</taxon>
        <taxon>metagenomes</taxon>
        <taxon>ecological metagenomes</taxon>
    </lineage>
</organism>
<keyword evidence="3" id="KW-0503">Monooxygenase</keyword>
<evidence type="ECO:0000259" key="4">
    <source>
        <dbReference type="Pfam" id="PF00296"/>
    </source>
</evidence>
<evidence type="ECO:0000256" key="3">
    <source>
        <dbReference type="ARBA" id="ARBA00023033"/>
    </source>
</evidence>
<proteinExistence type="predicted"/>
<sequence length="386" mass="43053">MRFGLFLSPFHSARANTTRALHRDLDLIEHLDRLGFDEVVFGEHHSGGMELIPAPDLFIAAAARRTERIVLGSGVVSLAYHNPFLTAERYATLDHLTNGRLLMGVGPGALPQDALMMGIHPNDQRRRMEECLDAIMQLLRTDDPVTMKTDWFELNEAILQFKPMTEFEIATVCVVSPSGPALAGKHNLSMISTAATTEGGFAALANHMSIAEEAADRYGQPKPKRENWRLVGPMHIAETREQAEKDVGYGMDEMVAQWLRITEVWAAALNKPSRYQEGKTSIQMVQESGAGIIGTPDDAVQQILRLEEQTGGFGTYMLMGHEWANPEATNRSFELFAEYVIPEVNRQSKRKIDSQNGFFEFLDEGRELGANAVRQAIANYDSRKSF</sequence>
<keyword evidence="2" id="KW-0560">Oxidoreductase</keyword>
<dbReference type="SUPFAM" id="SSF51679">
    <property type="entry name" value="Bacterial luciferase-like"/>
    <property type="match status" value="1"/>
</dbReference>
<name>A0A6J6L9N9_9ZZZZ</name>
<dbReference type="PANTHER" id="PTHR30137:SF16">
    <property type="entry name" value="BLL0895 PROTEIN"/>
    <property type="match status" value="1"/>
</dbReference>
<dbReference type="GO" id="GO:0004497">
    <property type="term" value="F:monooxygenase activity"/>
    <property type="evidence" value="ECO:0007669"/>
    <property type="project" value="UniProtKB-KW"/>
</dbReference>